<dbReference type="GO" id="GO:0043162">
    <property type="term" value="P:ubiquitin-dependent protein catabolic process via the multivesicular body sorting pathway"/>
    <property type="evidence" value="ECO:0007669"/>
    <property type="project" value="TreeGrafter"/>
</dbReference>
<reference evidence="7" key="1">
    <citation type="submission" date="2023-03" db="EMBL/GenBank/DDBJ databases">
        <title>Mating type loci evolution in Malassezia.</title>
        <authorList>
            <person name="Coelho M.A."/>
        </authorList>
    </citation>
    <scope>NUCLEOTIDE SEQUENCE</scope>
    <source>
        <strain evidence="7">CBS 10434</strain>
    </source>
</reference>
<comment type="similarity">
    <text evidence="2">Belongs to the VPS37 family.</text>
</comment>
<proteinExistence type="inferred from homology"/>
<sequence>MDAGATALARDFPSVAALAREDWQALLAESLDPVRHTEETRLYEAMVADLPPVRALSEAYEAHLRRAEQVAAVNEAQRPALEALRAEARDAYARARALEQQWLYVEQAMNEAHKRFTPHAVATRLHMGATEAHEASEDLANAYVEGLLPSMDDATFVRQYRTMRTDYHRRALLAERAARRGAGA</sequence>
<evidence type="ECO:0000313" key="8">
    <source>
        <dbReference type="Proteomes" id="UP001220961"/>
    </source>
</evidence>
<name>A0AAF0E5B2_9BASI</name>
<dbReference type="Pfam" id="PF07200">
    <property type="entry name" value="Mod_r"/>
    <property type="match status" value="1"/>
</dbReference>
<evidence type="ECO:0000256" key="2">
    <source>
        <dbReference type="ARBA" id="ARBA00007617"/>
    </source>
</evidence>
<evidence type="ECO:0000256" key="4">
    <source>
        <dbReference type="ARBA" id="ARBA00022753"/>
    </source>
</evidence>
<dbReference type="GO" id="GO:0006623">
    <property type="term" value="P:protein targeting to vacuole"/>
    <property type="evidence" value="ECO:0007669"/>
    <property type="project" value="TreeGrafter"/>
</dbReference>
<dbReference type="Gene3D" id="1.10.287.660">
    <property type="entry name" value="Helix hairpin bin"/>
    <property type="match status" value="1"/>
</dbReference>
<dbReference type="PANTHER" id="PTHR13678:SF2">
    <property type="entry name" value="VACUOLAR PROTEIN SORTING-ASSOCIATED PROTEIN 37A"/>
    <property type="match status" value="1"/>
</dbReference>
<evidence type="ECO:0000259" key="6">
    <source>
        <dbReference type="Pfam" id="PF07200"/>
    </source>
</evidence>
<dbReference type="GO" id="GO:0000813">
    <property type="term" value="C:ESCRT I complex"/>
    <property type="evidence" value="ECO:0007669"/>
    <property type="project" value="TreeGrafter"/>
</dbReference>
<keyword evidence="4" id="KW-0967">Endosome</keyword>
<evidence type="ECO:0000256" key="3">
    <source>
        <dbReference type="ARBA" id="ARBA00022448"/>
    </source>
</evidence>
<evidence type="ECO:0000313" key="7">
    <source>
        <dbReference type="EMBL" id="WFD18784.1"/>
    </source>
</evidence>
<comment type="subcellular location">
    <subcellularLocation>
        <location evidence="1">Endosome</location>
    </subcellularLocation>
</comment>
<dbReference type="InterPro" id="IPR037202">
    <property type="entry name" value="ESCRT_assembly_dom"/>
</dbReference>
<protein>
    <recommendedName>
        <fullName evidence="6">VPS37 C-terminal domain-containing protein</fullName>
    </recommendedName>
</protein>
<evidence type="ECO:0000256" key="1">
    <source>
        <dbReference type="ARBA" id="ARBA00004177"/>
    </source>
</evidence>
<organism evidence="7 8">
    <name type="scientific">Malassezia caprae</name>
    <dbReference type="NCBI Taxonomy" id="1381934"/>
    <lineage>
        <taxon>Eukaryota</taxon>
        <taxon>Fungi</taxon>
        <taxon>Dikarya</taxon>
        <taxon>Basidiomycota</taxon>
        <taxon>Ustilaginomycotina</taxon>
        <taxon>Malasseziomycetes</taxon>
        <taxon>Malasseziales</taxon>
        <taxon>Malasseziaceae</taxon>
        <taxon>Malassezia</taxon>
    </lineage>
</organism>
<dbReference type="GO" id="GO:0006612">
    <property type="term" value="P:protein targeting to membrane"/>
    <property type="evidence" value="ECO:0007669"/>
    <property type="project" value="TreeGrafter"/>
</dbReference>
<dbReference type="SUPFAM" id="SSF140111">
    <property type="entry name" value="Endosomal sorting complex assembly domain"/>
    <property type="match status" value="1"/>
</dbReference>
<dbReference type="AlphaFoldDB" id="A0AAF0E5B2"/>
<keyword evidence="5" id="KW-0653">Protein transport</keyword>
<keyword evidence="8" id="KW-1185">Reference proteome</keyword>
<dbReference type="InterPro" id="IPR009851">
    <property type="entry name" value="Mod_r"/>
</dbReference>
<accession>A0AAF0E5B2</accession>
<evidence type="ECO:0000256" key="5">
    <source>
        <dbReference type="ARBA" id="ARBA00022927"/>
    </source>
</evidence>
<gene>
    <name evidence="7" type="ORF">MCAP1_000995</name>
</gene>
<dbReference type="Proteomes" id="UP001220961">
    <property type="component" value="Chromosome 2"/>
</dbReference>
<dbReference type="PANTHER" id="PTHR13678">
    <property type="entry name" value="VACUOLAR PROTEIN SORTING-ASSOCIATED PROTEIN 37"/>
    <property type="match status" value="1"/>
</dbReference>
<dbReference type="EMBL" id="CP119909">
    <property type="protein sequence ID" value="WFD18784.1"/>
    <property type="molecule type" value="Genomic_DNA"/>
</dbReference>
<keyword evidence="3" id="KW-0813">Transport</keyword>
<dbReference type="InterPro" id="IPR029012">
    <property type="entry name" value="Helix_hairpin_bin_sf"/>
</dbReference>
<feature type="domain" description="VPS37 C-terminal" evidence="6">
    <location>
        <begin position="40"/>
        <end position="171"/>
    </location>
</feature>